<protein>
    <recommendedName>
        <fullName evidence="8">Zn(2)-C6 fungal-type domain-containing protein</fullName>
    </recommendedName>
</protein>
<dbReference type="STRING" id="101127.A0A1X2GJD9"/>
<keyword evidence="3" id="KW-0805">Transcription regulation</keyword>
<evidence type="ECO:0000256" key="1">
    <source>
        <dbReference type="ARBA" id="ARBA00004123"/>
    </source>
</evidence>
<dbReference type="OrthoDB" id="2123952at2759"/>
<organism evidence="9 10">
    <name type="scientific">Hesseltinella vesiculosa</name>
    <dbReference type="NCBI Taxonomy" id="101127"/>
    <lineage>
        <taxon>Eukaryota</taxon>
        <taxon>Fungi</taxon>
        <taxon>Fungi incertae sedis</taxon>
        <taxon>Mucoromycota</taxon>
        <taxon>Mucoromycotina</taxon>
        <taxon>Mucoromycetes</taxon>
        <taxon>Mucorales</taxon>
        <taxon>Cunninghamellaceae</taxon>
        <taxon>Hesseltinella</taxon>
    </lineage>
</organism>
<evidence type="ECO:0000256" key="4">
    <source>
        <dbReference type="ARBA" id="ARBA00023026"/>
    </source>
</evidence>
<feature type="compositionally biased region" description="Polar residues" evidence="7">
    <location>
        <begin position="648"/>
        <end position="663"/>
    </location>
</feature>
<evidence type="ECO:0000256" key="7">
    <source>
        <dbReference type="SAM" id="MobiDB-lite"/>
    </source>
</evidence>
<dbReference type="PANTHER" id="PTHR47338:SF27">
    <property type="entry name" value="ZN(II)2CYS6 TRANSCRIPTION FACTOR (EUROFUNG)"/>
    <property type="match status" value="1"/>
</dbReference>
<evidence type="ECO:0000256" key="2">
    <source>
        <dbReference type="ARBA" id="ARBA00022723"/>
    </source>
</evidence>
<dbReference type="GO" id="GO:0000981">
    <property type="term" value="F:DNA-binding transcription factor activity, RNA polymerase II-specific"/>
    <property type="evidence" value="ECO:0007669"/>
    <property type="project" value="InterPro"/>
</dbReference>
<feature type="domain" description="Zn(2)-C6 fungal-type" evidence="8">
    <location>
        <begin position="25"/>
        <end position="55"/>
    </location>
</feature>
<proteinExistence type="predicted"/>
<evidence type="ECO:0000256" key="3">
    <source>
        <dbReference type="ARBA" id="ARBA00023015"/>
    </source>
</evidence>
<dbReference type="GO" id="GO:0008270">
    <property type="term" value="F:zinc ion binding"/>
    <property type="evidence" value="ECO:0007669"/>
    <property type="project" value="InterPro"/>
</dbReference>
<evidence type="ECO:0000259" key="8">
    <source>
        <dbReference type="PROSITE" id="PS50048"/>
    </source>
</evidence>
<keyword evidence="6" id="KW-0539">Nucleus</keyword>
<dbReference type="PANTHER" id="PTHR47338">
    <property type="entry name" value="ZN(II)2CYS6 TRANSCRIPTION FACTOR (EUROFUNG)-RELATED"/>
    <property type="match status" value="1"/>
</dbReference>
<dbReference type="GO" id="GO:0006351">
    <property type="term" value="P:DNA-templated transcription"/>
    <property type="evidence" value="ECO:0007669"/>
    <property type="project" value="InterPro"/>
</dbReference>
<dbReference type="InterPro" id="IPR036864">
    <property type="entry name" value="Zn2-C6_fun-type_DNA-bd_sf"/>
</dbReference>
<dbReference type="SUPFAM" id="SSF57701">
    <property type="entry name" value="Zn2/Cys6 DNA-binding domain"/>
    <property type="match status" value="1"/>
</dbReference>
<dbReference type="AlphaFoldDB" id="A0A1X2GJD9"/>
<keyword evidence="4" id="KW-0843">Virulence</keyword>
<accession>A0A1X2GJD9</accession>
<dbReference type="PROSITE" id="PS00463">
    <property type="entry name" value="ZN2_CY6_FUNGAL_1"/>
    <property type="match status" value="1"/>
</dbReference>
<feature type="compositionally biased region" description="Low complexity" evidence="7">
    <location>
        <begin position="628"/>
        <end position="640"/>
    </location>
</feature>
<dbReference type="CDD" id="cd00067">
    <property type="entry name" value="GAL4"/>
    <property type="match status" value="1"/>
</dbReference>
<keyword evidence="10" id="KW-1185">Reference proteome</keyword>
<dbReference type="GO" id="GO:0005634">
    <property type="term" value="C:nucleus"/>
    <property type="evidence" value="ECO:0007669"/>
    <property type="project" value="UniProtKB-SubCell"/>
</dbReference>
<comment type="subcellular location">
    <subcellularLocation>
        <location evidence="1">Nucleus</location>
    </subcellularLocation>
</comment>
<feature type="compositionally biased region" description="Polar residues" evidence="7">
    <location>
        <begin position="612"/>
        <end position="623"/>
    </location>
</feature>
<dbReference type="Pfam" id="PF00172">
    <property type="entry name" value="Zn_clus"/>
    <property type="match status" value="1"/>
</dbReference>
<dbReference type="CDD" id="cd12148">
    <property type="entry name" value="fungal_TF_MHR"/>
    <property type="match status" value="1"/>
</dbReference>
<evidence type="ECO:0000313" key="10">
    <source>
        <dbReference type="Proteomes" id="UP000242146"/>
    </source>
</evidence>
<dbReference type="InterPro" id="IPR001138">
    <property type="entry name" value="Zn2Cys6_DnaBD"/>
</dbReference>
<dbReference type="Gene3D" id="4.10.240.10">
    <property type="entry name" value="Zn(2)-C6 fungal-type DNA-binding domain"/>
    <property type="match status" value="1"/>
</dbReference>
<comment type="caution">
    <text evidence="9">The sequence shown here is derived from an EMBL/GenBank/DDBJ whole genome shotgun (WGS) entry which is preliminary data.</text>
</comment>
<dbReference type="InterPro" id="IPR007219">
    <property type="entry name" value="XnlR_reg_dom"/>
</dbReference>
<keyword evidence="5" id="KW-0804">Transcription</keyword>
<gene>
    <name evidence="9" type="ORF">DM01DRAFT_1335424</name>
</gene>
<feature type="region of interest" description="Disordered" evidence="7">
    <location>
        <begin position="609"/>
        <end position="668"/>
    </location>
</feature>
<dbReference type="InterPro" id="IPR050815">
    <property type="entry name" value="TF_fung"/>
</dbReference>
<dbReference type="SMART" id="SM00906">
    <property type="entry name" value="Fungal_trans"/>
    <property type="match status" value="1"/>
</dbReference>
<keyword evidence="2" id="KW-0479">Metal-binding</keyword>
<sequence>MQTSEAYPSDEFTATGEKRRRLAQACLTCRRKKTKCDGSKPVCGNCQRLSQECNYADSKRRRKAARQGHIDVLEARLAKMETMLREQSGKPGNDNTRRNITVDLNKLSMMPNSDPTLPNMNLVECLNQTPGSPQYVVEMDRRLLPPRDVQETLVNRYLDRLYGCTPFFHPDEIQNPDSCPTVVLMAITTATIKYIQDEDNDDVPPWIAGEKYAMAIRQRLVDILDVPSITHIQVLMLLIMHEFGCARGARSWMLCGMACRMAQEIGLHRKPKMAAGEVVSMDVWRKNELSHRVFWSIYMFDRFGGASTARPVMLNDADIEIHLPVDSDELENDEFVTESLDGTVVATYRVTERDANNNPLFIKLISYAKQDPIHRPRCNLGWIAHMLRITGLFSKVATFVNRSMERENTPLAPFDMESPEYTDLSEALDRWANQLPLNMRNTPANLERYRSENSNNMHRFLLSHVLYNSLIVFLNRPALTLTTTIKTMDQLPQSIRDAIQLGLERCLAASDNVTVMLQDINHHIKLVFPFLSYLTYTTATVVVHSIFNGKPDEAKKAAEALKCHCQFLQNMRKYYAMADKLFFMIRDFYAIHKNQFTLRDLVSDTHDGDFPSPTTARDSLTTAKTDRPLSTSNNSTSSLSPPMPDQVSPLSSVQSTTSASGNTPKMMDKSLDELLGSIDSTFTQLLDQPWLASNGSANVTNLNMLANSATAPALVSHSTVYPNALGANEPTSLPTWPFPAGSDFDLL</sequence>
<reference evidence="9 10" key="1">
    <citation type="submission" date="2016-07" db="EMBL/GenBank/DDBJ databases">
        <title>Pervasive Adenine N6-methylation of Active Genes in Fungi.</title>
        <authorList>
            <consortium name="DOE Joint Genome Institute"/>
            <person name="Mondo S.J."/>
            <person name="Dannebaum R.O."/>
            <person name="Kuo R.C."/>
            <person name="Labutti K."/>
            <person name="Haridas S."/>
            <person name="Kuo A."/>
            <person name="Salamov A."/>
            <person name="Ahrendt S.R."/>
            <person name="Lipzen A."/>
            <person name="Sullivan W."/>
            <person name="Andreopoulos W.B."/>
            <person name="Clum A."/>
            <person name="Lindquist E."/>
            <person name="Daum C."/>
            <person name="Ramamoorthy G.K."/>
            <person name="Gryganskyi A."/>
            <person name="Culley D."/>
            <person name="Magnuson J.K."/>
            <person name="James T.Y."/>
            <person name="O'Malley M.A."/>
            <person name="Stajich J.E."/>
            <person name="Spatafora J.W."/>
            <person name="Visel A."/>
            <person name="Grigoriev I.V."/>
        </authorList>
    </citation>
    <scope>NUCLEOTIDE SEQUENCE [LARGE SCALE GENOMIC DNA]</scope>
    <source>
        <strain evidence="9 10">NRRL 3301</strain>
    </source>
</reference>
<name>A0A1X2GJD9_9FUNG</name>
<evidence type="ECO:0000256" key="6">
    <source>
        <dbReference type="ARBA" id="ARBA00023242"/>
    </source>
</evidence>
<dbReference type="PROSITE" id="PS50048">
    <property type="entry name" value="ZN2_CY6_FUNGAL_2"/>
    <property type="match status" value="1"/>
</dbReference>
<evidence type="ECO:0000256" key="5">
    <source>
        <dbReference type="ARBA" id="ARBA00023163"/>
    </source>
</evidence>
<dbReference type="Pfam" id="PF04082">
    <property type="entry name" value="Fungal_trans"/>
    <property type="match status" value="1"/>
</dbReference>
<evidence type="ECO:0000313" key="9">
    <source>
        <dbReference type="EMBL" id="ORX55125.1"/>
    </source>
</evidence>
<dbReference type="GO" id="GO:0003677">
    <property type="term" value="F:DNA binding"/>
    <property type="evidence" value="ECO:0007669"/>
    <property type="project" value="InterPro"/>
</dbReference>
<dbReference type="SMART" id="SM00066">
    <property type="entry name" value="GAL4"/>
    <property type="match status" value="1"/>
</dbReference>
<dbReference type="EMBL" id="MCGT01000012">
    <property type="protein sequence ID" value="ORX55125.1"/>
    <property type="molecule type" value="Genomic_DNA"/>
</dbReference>
<dbReference type="Proteomes" id="UP000242146">
    <property type="component" value="Unassembled WGS sequence"/>
</dbReference>